<feature type="transmembrane region" description="Helical" evidence="1">
    <location>
        <begin position="188"/>
        <end position="209"/>
    </location>
</feature>
<organism evidence="2 3">
    <name type="scientific">Tropicimonas omnivorans</name>
    <dbReference type="NCBI Taxonomy" id="3075590"/>
    <lineage>
        <taxon>Bacteria</taxon>
        <taxon>Pseudomonadati</taxon>
        <taxon>Pseudomonadota</taxon>
        <taxon>Alphaproteobacteria</taxon>
        <taxon>Rhodobacterales</taxon>
        <taxon>Roseobacteraceae</taxon>
        <taxon>Tropicimonas</taxon>
    </lineage>
</organism>
<dbReference type="EMBL" id="JAVRHL010000002">
    <property type="protein sequence ID" value="MDT0682329.1"/>
    <property type="molecule type" value="Genomic_DNA"/>
</dbReference>
<name>A0ABU3DF40_9RHOB</name>
<comment type="caution">
    <text evidence="2">The sequence shown here is derived from an EMBL/GenBank/DDBJ whole genome shotgun (WGS) entry which is preliminary data.</text>
</comment>
<feature type="transmembrane region" description="Helical" evidence="1">
    <location>
        <begin position="57"/>
        <end position="81"/>
    </location>
</feature>
<dbReference type="InterPro" id="IPR007498">
    <property type="entry name" value="PqiA-like"/>
</dbReference>
<evidence type="ECO:0000256" key="1">
    <source>
        <dbReference type="SAM" id="Phobius"/>
    </source>
</evidence>
<reference evidence="2 3" key="1">
    <citation type="submission" date="2023-09" db="EMBL/GenBank/DDBJ databases">
        <authorList>
            <person name="Rey-Velasco X."/>
        </authorList>
    </citation>
    <scope>NUCLEOTIDE SEQUENCE [LARGE SCALE GENOMIC DNA]</scope>
    <source>
        <strain evidence="2 3">F158</strain>
    </source>
</reference>
<accession>A0ABU3DF40</accession>
<protein>
    <submittedName>
        <fullName evidence="2">Paraquat-inducible protein A</fullName>
    </submittedName>
</protein>
<keyword evidence="1" id="KW-0812">Transmembrane</keyword>
<evidence type="ECO:0000313" key="2">
    <source>
        <dbReference type="EMBL" id="MDT0682329.1"/>
    </source>
</evidence>
<evidence type="ECO:0000313" key="3">
    <source>
        <dbReference type="Proteomes" id="UP001265259"/>
    </source>
</evidence>
<dbReference type="Proteomes" id="UP001265259">
    <property type="component" value="Unassembled WGS sequence"/>
</dbReference>
<sequence>MEDAALTPASVAGPPDTDDLIACPKCDALYVVHVPKSGERAVCTRCHHVLIAPKAGAVVRVATLSLTVLILLVGAAFFPFLEIRVQGFRNASSVFDAALAFSGPRMVGLSIAVAALIILIPMLRAILTLYVVTPIIADRTPFPGAARCFRLAEELRPWSMAEIFVIGVGVALVKVADLARIEFGPAFWMFGALVVLTVFQDVSMCRWTIWHELDSRARRAGIRLT</sequence>
<keyword evidence="3" id="KW-1185">Reference proteome</keyword>
<dbReference type="RefSeq" id="WP_311690087.1">
    <property type="nucleotide sequence ID" value="NZ_JAVRHL010000002.1"/>
</dbReference>
<proteinExistence type="predicted"/>
<keyword evidence="1" id="KW-0472">Membrane</keyword>
<gene>
    <name evidence="2" type="ORF">RM543_06510</name>
</gene>
<feature type="transmembrane region" description="Helical" evidence="1">
    <location>
        <begin position="111"/>
        <end position="137"/>
    </location>
</feature>
<keyword evidence="1" id="KW-1133">Transmembrane helix</keyword>
<feature type="transmembrane region" description="Helical" evidence="1">
    <location>
        <begin position="158"/>
        <end position="176"/>
    </location>
</feature>
<dbReference type="Pfam" id="PF04403">
    <property type="entry name" value="PqiA"/>
    <property type="match status" value="1"/>
</dbReference>